<dbReference type="PANTHER" id="PTHR33451:SF5">
    <property type="entry name" value="NA+_H+ ANTIPORTER"/>
    <property type="match status" value="1"/>
</dbReference>
<evidence type="ECO:0000256" key="7">
    <source>
        <dbReference type="ARBA" id="ARBA00023136"/>
    </source>
</evidence>
<dbReference type="KEGG" id="tem:JW646_15610"/>
<dbReference type="InterPro" id="IPR018461">
    <property type="entry name" value="Na/H_Antiport_NhaC-like_C"/>
</dbReference>
<dbReference type="InterPro" id="IPR052180">
    <property type="entry name" value="NhaC_Na-H+_Antiporter"/>
</dbReference>
<keyword evidence="2" id="KW-0813">Transport</keyword>
<feature type="domain" description="Na+/H+ antiporter NhaC-like C-terminal" evidence="10">
    <location>
        <begin position="241"/>
        <end position="429"/>
    </location>
</feature>
<dbReference type="Pfam" id="PF03553">
    <property type="entry name" value="Na_H_antiporter"/>
    <property type="match status" value="2"/>
</dbReference>
<dbReference type="EMBL" id="CP081135">
    <property type="protein sequence ID" value="UEL47046.1"/>
    <property type="molecule type" value="Genomic_DNA"/>
</dbReference>
<feature type="transmembrane region" description="Helical" evidence="9">
    <location>
        <begin position="236"/>
        <end position="254"/>
    </location>
</feature>
<evidence type="ECO:0000259" key="10">
    <source>
        <dbReference type="Pfam" id="PF03553"/>
    </source>
</evidence>
<evidence type="ECO:0000256" key="2">
    <source>
        <dbReference type="ARBA" id="ARBA00022448"/>
    </source>
</evidence>
<feature type="transmembrane region" description="Helical" evidence="9">
    <location>
        <begin position="121"/>
        <end position="143"/>
    </location>
</feature>
<feature type="transmembrane region" description="Helical" evidence="9">
    <location>
        <begin position="202"/>
        <end position="224"/>
    </location>
</feature>
<evidence type="ECO:0000256" key="9">
    <source>
        <dbReference type="SAM" id="Phobius"/>
    </source>
</evidence>
<proteinExistence type="inferred from homology"/>
<dbReference type="PANTHER" id="PTHR33451">
    <property type="entry name" value="MALATE-2H(+)/NA(+)-LACTATE ANTIPORTER"/>
    <property type="match status" value="1"/>
</dbReference>
<evidence type="ECO:0000256" key="4">
    <source>
        <dbReference type="ARBA" id="ARBA00022475"/>
    </source>
</evidence>
<keyword evidence="6 9" id="KW-1133">Transmembrane helix</keyword>
<dbReference type="Proteomes" id="UP001198983">
    <property type="component" value="Chromosome"/>
</dbReference>
<evidence type="ECO:0000313" key="11">
    <source>
        <dbReference type="EMBL" id="UEL47046.1"/>
    </source>
</evidence>
<keyword evidence="7 9" id="KW-0472">Membrane</keyword>
<evidence type="ECO:0000313" key="12">
    <source>
        <dbReference type="Proteomes" id="UP001198983"/>
    </source>
</evidence>
<evidence type="ECO:0000256" key="1">
    <source>
        <dbReference type="ARBA" id="ARBA00004651"/>
    </source>
</evidence>
<feature type="transmembrane region" description="Helical" evidence="9">
    <location>
        <begin position="294"/>
        <end position="317"/>
    </location>
</feature>
<keyword evidence="3" id="KW-0050">Antiport</keyword>
<reference evidence="11 12" key="1">
    <citation type="journal article" date="2023" name="Int. J. Syst. Evol. Microbiol.">
        <title>Terrisporobacter hibernicus sp. nov., isolated from bovine faeces in Northern Ireland.</title>
        <authorList>
            <person name="Mitchell M."/>
            <person name="Nguyen S.V."/>
            <person name="Connor M."/>
            <person name="Fairley D.J."/>
            <person name="Donoghue O."/>
            <person name="Marshall H."/>
            <person name="Koolman L."/>
            <person name="McMullan G."/>
            <person name="Schaffer K.E."/>
            <person name="McGrath J.W."/>
            <person name="Fanning S."/>
        </authorList>
    </citation>
    <scope>NUCLEOTIDE SEQUENCE [LARGE SCALE GENOMIC DNA]</scope>
    <source>
        <strain evidence="11 12">MCA3</strain>
    </source>
</reference>
<accession>A0AAX2ZDF2</accession>
<feature type="transmembrane region" description="Helical" evidence="9">
    <location>
        <begin position="407"/>
        <end position="429"/>
    </location>
</feature>
<dbReference type="GO" id="GO:0005886">
    <property type="term" value="C:plasma membrane"/>
    <property type="evidence" value="ECO:0007669"/>
    <property type="project" value="UniProtKB-SubCell"/>
</dbReference>
<dbReference type="GO" id="GO:0015297">
    <property type="term" value="F:antiporter activity"/>
    <property type="evidence" value="ECO:0007669"/>
    <property type="project" value="UniProtKB-KW"/>
</dbReference>
<evidence type="ECO:0000256" key="8">
    <source>
        <dbReference type="ARBA" id="ARBA00038435"/>
    </source>
</evidence>
<protein>
    <submittedName>
        <fullName evidence="11">Na+/H+ antiporter NhaC family protein</fullName>
    </submittedName>
</protein>
<feature type="transmembrane region" description="Helical" evidence="9">
    <location>
        <begin position="79"/>
        <end position="101"/>
    </location>
</feature>
<feature type="domain" description="Na+/H+ antiporter NhaC-like C-terminal" evidence="10">
    <location>
        <begin position="25"/>
        <end position="215"/>
    </location>
</feature>
<comment type="similarity">
    <text evidence="8">Belongs to the NhaC Na(+)/H(+) (TC 2.A.35) antiporter family.</text>
</comment>
<comment type="subcellular location">
    <subcellularLocation>
        <location evidence="1">Cell membrane</location>
        <topology evidence="1">Multi-pass membrane protein</topology>
    </subcellularLocation>
</comment>
<gene>
    <name evidence="11" type="ORF">JW646_15610</name>
</gene>
<dbReference type="RefSeq" id="WP_228415604.1">
    <property type="nucleotide sequence ID" value="NZ_CP081135.1"/>
</dbReference>
<evidence type="ECO:0000256" key="5">
    <source>
        <dbReference type="ARBA" id="ARBA00022692"/>
    </source>
</evidence>
<feature type="transmembrane region" description="Helical" evidence="9">
    <location>
        <begin position="150"/>
        <end position="171"/>
    </location>
</feature>
<feature type="transmembrane region" description="Helical" evidence="9">
    <location>
        <begin position="12"/>
        <end position="31"/>
    </location>
</feature>
<keyword evidence="4" id="KW-1003">Cell membrane</keyword>
<name>A0AAX2ZDF2_9FIRM</name>
<evidence type="ECO:0000256" key="3">
    <source>
        <dbReference type="ARBA" id="ARBA00022449"/>
    </source>
</evidence>
<dbReference type="AlphaFoldDB" id="A0AAX2ZDF2"/>
<sequence length="447" mass="47180">MENSKKSKGSFLGLVPLCVFLVLYFAIGIGTGSFENMPLMIGIAIAIGVGLVLNKKGEAKLSFEEKVTMLCKGAGDDTLILMVVIFLLAGAFYGIVGAMHASDSITNFCLSILPSNMVLPGLFLIGCILSFSMGTSMGTVSALMPIAISLANATGFNMALVCGVVVGGAMFGDNLSFISDTTIAATRTQDIPMRDKFKANMLMVLPAVIITLILLALQTTGGSFAGVKGEYNLINMLPYVIVIALSLLGANVITVMSVGVLVGVIIGVMHGDFTLIGSLAIIHEGMTWMEDMSLIAILVGGLVVLMDYLGGIDWLLYNLTKKTKTARGAELSIAALVSLIDISTTNNTISIITAGPIARDIADEYNIPRARTASILDLFSSAFQGLLPYGSQLLTAGALASISPASILPYCWYSMLMVVFGVVSILIGWPKMSSKKNLKVENNKLRA</sequence>
<organism evidence="11 12">
    <name type="scientific">Terrisporobacter hibernicus</name>
    <dbReference type="NCBI Taxonomy" id="2813371"/>
    <lineage>
        <taxon>Bacteria</taxon>
        <taxon>Bacillati</taxon>
        <taxon>Bacillota</taxon>
        <taxon>Clostridia</taxon>
        <taxon>Peptostreptococcales</taxon>
        <taxon>Peptostreptococcaceae</taxon>
        <taxon>Terrisporobacter</taxon>
    </lineage>
</organism>
<evidence type="ECO:0000256" key="6">
    <source>
        <dbReference type="ARBA" id="ARBA00022989"/>
    </source>
</evidence>
<keyword evidence="12" id="KW-1185">Reference proteome</keyword>
<keyword evidence="5 9" id="KW-0812">Transmembrane</keyword>
<feature type="transmembrane region" description="Helical" evidence="9">
    <location>
        <begin position="260"/>
        <end position="282"/>
    </location>
</feature>
<feature type="transmembrane region" description="Helical" evidence="9">
    <location>
        <begin position="37"/>
        <end position="54"/>
    </location>
</feature>